<reference evidence="1 2" key="1">
    <citation type="journal article" date="2017" name="Plant Biotechnol. J.">
        <title>A comprehensive draft genome sequence for lupin (Lupinus angustifolius), an emerging health food: insights into plant-microbe interactions and legume evolution.</title>
        <authorList>
            <person name="Hane J.K."/>
            <person name="Ming Y."/>
            <person name="Kamphuis L.G."/>
            <person name="Nelson M.N."/>
            <person name="Garg G."/>
            <person name="Atkins C.A."/>
            <person name="Bayer P.E."/>
            <person name="Bravo A."/>
            <person name="Bringans S."/>
            <person name="Cannon S."/>
            <person name="Edwards D."/>
            <person name="Foley R."/>
            <person name="Gao L.L."/>
            <person name="Harrison M.J."/>
            <person name="Huang W."/>
            <person name="Hurgobin B."/>
            <person name="Li S."/>
            <person name="Liu C.W."/>
            <person name="McGrath A."/>
            <person name="Morahan G."/>
            <person name="Murray J."/>
            <person name="Weller J."/>
            <person name="Jian J."/>
            <person name="Singh K.B."/>
        </authorList>
    </citation>
    <scope>NUCLEOTIDE SEQUENCE</scope>
    <source>
        <strain evidence="2">cv. Tanjil</strain>
        <tissue evidence="1">Whole plant</tissue>
    </source>
</reference>
<dbReference type="EMBL" id="CM007368">
    <property type="protein sequence ID" value="OIW05708.1"/>
    <property type="molecule type" value="Genomic_DNA"/>
</dbReference>
<organism evidence="1 2">
    <name type="scientific">Lupinus angustifolius</name>
    <name type="common">Narrow-leaved blue lupine</name>
    <dbReference type="NCBI Taxonomy" id="3871"/>
    <lineage>
        <taxon>Eukaryota</taxon>
        <taxon>Viridiplantae</taxon>
        <taxon>Streptophyta</taxon>
        <taxon>Embryophyta</taxon>
        <taxon>Tracheophyta</taxon>
        <taxon>Spermatophyta</taxon>
        <taxon>Magnoliopsida</taxon>
        <taxon>eudicotyledons</taxon>
        <taxon>Gunneridae</taxon>
        <taxon>Pentapetalae</taxon>
        <taxon>rosids</taxon>
        <taxon>fabids</taxon>
        <taxon>Fabales</taxon>
        <taxon>Fabaceae</taxon>
        <taxon>Papilionoideae</taxon>
        <taxon>50 kb inversion clade</taxon>
        <taxon>genistoids sensu lato</taxon>
        <taxon>core genistoids</taxon>
        <taxon>Genisteae</taxon>
        <taxon>Lupinus</taxon>
    </lineage>
</organism>
<sequence length="233" mass="26416">MFNSSLNNENSVPGPSFATSNNSYGSLSVWTPEEQRILDEGLIKYAYEEKLVQYYSRIANDLQYKSVYDVARRVKFMNERQNREKRKGDHDLIRENQGGLDAFQFLPQENVWDLAAMPSCSVAQPNVSPYEPATITMGNGDGISTHCPTDELLEQNVKILCQISANIDALQLQENVPLFCEVKDNIMKLLNVQVIKSFENLPDAMKKVPPFNFSIDEAEVNSILLQTIFPTQK</sequence>
<dbReference type="Gramene" id="OIW05708">
    <property type="protein sequence ID" value="OIW05708"/>
    <property type="gene ID" value="TanjilG_23494"/>
</dbReference>
<dbReference type="AlphaFoldDB" id="A0A4P1R9Z1"/>
<evidence type="ECO:0008006" key="3">
    <source>
        <dbReference type="Google" id="ProtNLM"/>
    </source>
</evidence>
<dbReference type="STRING" id="3871.A0A4P1R9Z1"/>
<evidence type="ECO:0000313" key="2">
    <source>
        <dbReference type="Proteomes" id="UP000188354"/>
    </source>
</evidence>
<keyword evidence="2" id="KW-1185">Reference proteome</keyword>
<dbReference type="Proteomes" id="UP000188354">
    <property type="component" value="Chromosome LG08"/>
</dbReference>
<dbReference type="PANTHER" id="PTHR14000:SF45">
    <property type="entry name" value="FINGER CCCH DOMAIN PROTEIN, PUTATIVE (DUF3755)-RELATED"/>
    <property type="match status" value="1"/>
</dbReference>
<dbReference type="InterPro" id="IPR022228">
    <property type="entry name" value="DUF3755"/>
</dbReference>
<dbReference type="PANTHER" id="PTHR14000">
    <property type="entry name" value="FINGER CCCH DOMAIN PROTEIN, PUTATIVE (DUF3755)-RELATED"/>
    <property type="match status" value="1"/>
</dbReference>
<dbReference type="Pfam" id="PF12579">
    <property type="entry name" value="DUF3755"/>
    <property type="match status" value="1"/>
</dbReference>
<protein>
    <recommendedName>
        <fullName evidence="3">Myb-like domain-containing protein</fullName>
    </recommendedName>
</protein>
<evidence type="ECO:0000313" key="1">
    <source>
        <dbReference type="EMBL" id="OIW05708.1"/>
    </source>
</evidence>
<accession>A0A4P1R9Z1</accession>
<gene>
    <name evidence="1" type="ORF">TanjilG_23494</name>
</gene>
<name>A0A4P1R9Z1_LUPAN</name>
<proteinExistence type="predicted"/>